<accession>A0A834W8S6</accession>
<sequence>MEGGREDLLWKSKLAAESIVSLTLAYACLECFAQCSTQKAPGSDFSHLFASPKTINRSLEDGFALVLAQVCNVSDAAEKEDSFNQVLVPMIENVIKVLYILGIRERYVSLLEILSTCLPHLTGIQFKESFLSPPPAPFSGTTQDGFELPSRLGVSAAEGMAKGHIPIFGSQISNTSNDREERVIYLDTILNHVYHNKGIGFQNQGPTTSNFTSMLPAGAIHIHFAPILIRMVPSNELLLKLRI</sequence>
<dbReference type="OrthoDB" id="1460012at2759"/>
<keyword evidence="2" id="KW-1185">Reference proteome</keyword>
<evidence type="ECO:0000313" key="2">
    <source>
        <dbReference type="Proteomes" id="UP000634136"/>
    </source>
</evidence>
<evidence type="ECO:0000313" key="1">
    <source>
        <dbReference type="EMBL" id="KAF7813337.1"/>
    </source>
</evidence>
<protein>
    <submittedName>
        <fullName evidence="1">Armadillo-type fold</fullName>
    </submittedName>
</protein>
<proteinExistence type="predicted"/>
<reference evidence="1" key="1">
    <citation type="submission" date="2020-09" db="EMBL/GenBank/DDBJ databases">
        <title>Genome-Enabled Discovery of Anthraquinone Biosynthesis in Senna tora.</title>
        <authorList>
            <person name="Kang S.-H."/>
            <person name="Pandey R.P."/>
            <person name="Lee C.-M."/>
            <person name="Sim J.-S."/>
            <person name="Jeong J.-T."/>
            <person name="Choi B.-S."/>
            <person name="Jung M."/>
            <person name="Ginzburg D."/>
            <person name="Zhao K."/>
            <person name="Won S.Y."/>
            <person name="Oh T.-J."/>
            <person name="Yu Y."/>
            <person name="Kim N.-H."/>
            <person name="Lee O.R."/>
            <person name="Lee T.-H."/>
            <person name="Bashyal P."/>
            <person name="Kim T.-S."/>
            <person name="Lee W.-H."/>
            <person name="Kawkins C."/>
            <person name="Kim C.-K."/>
            <person name="Kim J.S."/>
            <person name="Ahn B.O."/>
            <person name="Rhee S.Y."/>
            <person name="Sohng J.K."/>
        </authorList>
    </citation>
    <scope>NUCLEOTIDE SEQUENCE</scope>
    <source>
        <tissue evidence="1">Leaf</tissue>
    </source>
</reference>
<dbReference type="Proteomes" id="UP000634136">
    <property type="component" value="Unassembled WGS sequence"/>
</dbReference>
<dbReference type="PROSITE" id="PS51257">
    <property type="entry name" value="PROKAR_LIPOPROTEIN"/>
    <property type="match status" value="1"/>
</dbReference>
<dbReference type="AlphaFoldDB" id="A0A834W8S6"/>
<gene>
    <name evidence="1" type="ORF">G2W53_034313</name>
</gene>
<comment type="caution">
    <text evidence="1">The sequence shown here is derived from an EMBL/GenBank/DDBJ whole genome shotgun (WGS) entry which is preliminary data.</text>
</comment>
<dbReference type="EMBL" id="JAAIUW010000010">
    <property type="protein sequence ID" value="KAF7813337.1"/>
    <property type="molecule type" value="Genomic_DNA"/>
</dbReference>
<organism evidence="1 2">
    <name type="scientific">Senna tora</name>
    <dbReference type="NCBI Taxonomy" id="362788"/>
    <lineage>
        <taxon>Eukaryota</taxon>
        <taxon>Viridiplantae</taxon>
        <taxon>Streptophyta</taxon>
        <taxon>Embryophyta</taxon>
        <taxon>Tracheophyta</taxon>
        <taxon>Spermatophyta</taxon>
        <taxon>Magnoliopsida</taxon>
        <taxon>eudicotyledons</taxon>
        <taxon>Gunneridae</taxon>
        <taxon>Pentapetalae</taxon>
        <taxon>rosids</taxon>
        <taxon>fabids</taxon>
        <taxon>Fabales</taxon>
        <taxon>Fabaceae</taxon>
        <taxon>Caesalpinioideae</taxon>
        <taxon>Cassia clade</taxon>
        <taxon>Senna</taxon>
    </lineage>
</organism>
<name>A0A834W8S6_9FABA</name>